<evidence type="ECO:0000256" key="2">
    <source>
        <dbReference type="ARBA" id="ARBA00022833"/>
    </source>
</evidence>
<evidence type="ECO:0000259" key="7">
    <source>
        <dbReference type="Pfam" id="PF04909"/>
    </source>
</evidence>
<dbReference type="PANTHER" id="PTHR21240:SF29">
    <property type="entry name" value="AMIDOHYDROLASE-RELATED DOMAIN-CONTAINING PROTEIN"/>
    <property type="match status" value="1"/>
</dbReference>
<keyword evidence="2" id="KW-0862">Zinc</keyword>
<evidence type="ECO:0000256" key="3">
    <source>
        <dbReference type="ARBA" id="ARBA00023239"/>
    </source>
</evidence>
<feature type="domain" description="Amidohydrolase-related" evidence="7">
    <location>
        <begin position="36"/>
        <end position="179"/>
    </location>
</feature>
<evidence type="ECO:0000256" key="6">
    <source>
        <dbReference type="SAM" id="MobiDB-lite"/>
    </source>
</evidence>
<dbReference type="EMBL" id="CP088295">
    <property type="protein sequence ID" value="UUY03978.1"/>
    <property type="molecule type" value="Genomic_DNA"/>
</dbReference>
<dbReference type="Proteomes" id="UP001058860">
    <property type="component" value="Chromosome"/>
</dbReference>
<dbReference type="EC" id="4.1.1.52" evidence="5"/>
<protein>
    <recommendedName>
        <fullName evidence="5">6-methylsalicylate decarboxylase</fullName>
        <ecNumber evidence="5">4.1.1.52</ecNumber>
    </recommendedName>
</protein>
<dbReference type="RefSeq" id="WP_353864476.1">
    <property type="nucleotide sequence ID" value="NZ_CP088295.1"/>
</dbReference>
<keyword evidence="1" id="KW-0479">Metal-binding</keyword>
<keyword evidence="3" id="KW-0456">Lyase</keyword>
<name>A0ABY5PH31_9ACTN</name>
<evidence type="ECO:0000313" key="8">
    <source>
        <dbReference type="EMBL" id="UUY03978.1"/>
    </source>
</evidence>
<reference evidence="9" key="1">
    <citation type="submission" date="2021-11" db="EMBL/GenBank/DDBJ databases">
        <title>Cultivation dependent microbiological survey of springs from the worlds oldest radium mine currently devoted to the extraction of radon-saturated water.</title>
        <authorList>
            <person name="Kapinusova G."/>
            <person name="Smrhova T."/>
            <person name="Strejcek M."/>
            <person name="Suman J."/>
            <person name="Jani K."/>
            <person name="Pajer P."/>
            <person name="Uhlik O."/>
        </authorList>
    </citation>
    <scope>NUCLEOTIDE SEQUENCE [LARGE SCALE GENOMIC DNA]</scope>
    <source>
        <strain evidence="9">J379</strain>
    </source>
</reference>
<dbReference type="InterPro" id="IPR032466">
    <property type="entry name" value="Metal_Hydrolase"/>
</dbReference>
<dbReference type="InterPro" id="IPR006680">
    <property type="entry name" value="Amidohydro-rel"/>
</dbReference>
<dbReference type="PANTHER" id="PTHR21240">
    <property type="entry name" value="2-AMINO-3-CARBOXYLMUCONATE-6-SEMIALDEHYDE DECARBOXYLASE"/>
    <property type="match status" value="1"/>
</dbReference>
<dbReference type="InterPro" id="IPR032465">
    <property type="entry name" value="ACMSD"/>
</dbReference>
<keyword evidence="9" id="KW-1185">Reference proteome</keyword>
<organism evidence="8 9">
    <name type="scientific">Svornostia abyssi</name>
    <dbReference type="NCBI Taxonomy" id="2898438"/>
    <lineage>
        <taxon>Bacteria</taxon>
        <taxon>Bacillati</taxon>
        <taxon>Actinomycetota</taxon>
        <taxon>Thermoleophilia</taxon>
        <taxon>Solirubrobacterales</taxon>
        <taxon>Baekduiaceae</taxon>
        <taxon>Svornostia</taxon>
    </lineage>
</organism>
<dbReference type="Gene3D" id="3.20.20.140">
    <property type="entry name" value="Metal-dependent hydrolases"/>
    <property type="match status" value="1"/>
</dbReference>
<evidence type="ECO:0000256" key="1">
    <source>
        <dbReference type="ARBA" id="ARBA00022723"/>
    </source>
</evidence>
<feature type="region of interest" description="Disordered" evidence="6">
    <location>
        <begin position="230"/>
        <end position="272"/>
    </location>
</feature>
<gene>
    <name evidence="8" type="ORF">LRS13_00155</name>
</gene>
<feature type="compositionally biased region" description="Basic and acidic residues" evidence="6">
    <location>
        <begin position="244"/>
        <end position="255"/>
    </location>
</feature>
<comment type="catalytic activity">
    <reaction evidence="4">
        <text>6-methylsalicylate + H(+) = 3-methylphenol + CO2</text>
        <dbReference type="Rhea" id="RHEA:23112"/>
        <dbReference type="ChEBI" id="CHEBI:15378"/>
        <dbReference type="ChEBI" id="CHEBI:16526"/>
        <dbReference type="ChEBI" id="CHEBI:17231"/>
        <dbReference type="ChEBI" id="CHEBI:36658"/>
        <dbReference type="EC" id="4.1.1.52"/>
    </reaction>
    <physiologicalReaction direction="left-to-right" evidence="4">
        <dbReference type="Rhea" id="RHEA:23113"/>
    </physiologicalReaction>
</comment>
<accession>A0ABY5PH31</accession>
<evidence type="ECO:0000256" key="4">
    <source>
        <dbReference type="ARBA" id="ARBA00036832"/>
    </source>
</evidence>
<sequence length="272" mass="29071">MPAPAWTPEGAIAWMDAHDVSAQVLSVPEPSLTLVARRERAALARACNEQLAEVVRSHPGRFGGWGVLPVHDPVAAVRELARVRDLGLDGVVLPTSVDGVYLGDPRLDPVVRAIDRAAMPVLVHATPPPAHDRPESPALPEVLLEFPFEIVRAVALMLYASTLTRHRRFRPILADGGGAVPVLGARISLFGLEAGLSAFFQRRVSLPAPLDLARVLTWLRFDTAGRVEARSGPRDACAGSRGADPARHRLADDSGRLGGWDAPAGVGGQPRR</sequence>
<evidence type="ECO:0000313" key="9">
    <source>
        <dbReference type="Proteomes" id="UP001058860"/>
    </source>
</evidence>
<proteinExistence type="predicted"/>
<dbReference type="SUPFAM" id="SSF51556">
    <property type="entry name" value="Metallo-dependent hydrolases"/>
    <property type="match status" value="1"/>
</dbReference>
<evidence type="ECO:0000256" key="5">
    <source>
        <dbReference type="ARBA" id="ARBA00038889"/>
    </source>
</evidence>
<dbReference type="Pfam" id="PF04909">
    <property type="entry name" value="Amidohydro_2"/>
    <property type="match status" value="1"/>
</dbReference>